<name>A0A8H6ZF68_9AGAR</name>
<keyword evidence="1" id="KW-0812">Transmembrane</keyword>
<feature type="transmembrane region" description="Helical" evidence="1">
    <location>
        <begin position="508"/>
        <end position="529"/>
    </location>
</feature>
<protein>
    <submittedName>
        <fullName evidence="2">Uncharacterized protein</fullName>
    </submittedName>
</protein>
<feature type="transmembrane region" description="Helical" evidence="1">
    <location>
        <begin position="1108"/>
        <end position="1129"/>
    </location>
</feature>
<evidence type="ECO:0000313" key="3">
    <source>
        <dbReference type="Proteomes" id="UP000623467"/>
    </source>
</evidence>
<reference evidence="2" key="1">
    <citation type="submission" date="2020-05" db="EMBL/GenBank/DDBJ databases">
        <title>Mycena genomes resolve the evolution of fungal bioluminescence.</title>
        <authorList>
            <person name="Tsai I.J."/>
        </authorList>
    </citation>
    <scope>NUCLEOTIDE SEQUENCE</scope>
    <source>
        <strain evidence="2">160909Yilan</strain>
    </source>
</reference>
<keyword evidence="3" id="KW-1185">Reference proteome</keyword>
<proteinExistence type="predicted"/>
<accession>A0A8H6ZF68</accession>
<keyword evidence="1" id="KW-1133">Transmembrane helix</keyword>
<organism evidence="2 3">
    <name type="scientific">Mycena sanguinolenta</name>
    <dbReference type="NCBI Taxonomy" id="230812"/>
    <lineage>
        <taxon>Eukaryota</taxon>
        <taxon>Fungi</taxon>
        <taxon>Dikarya</taxon>
        <taxon>Basidiomycota</taxon>
        <taxon>Agaricomycotina</taxon>
        <taxon>Agaricomycetes</taxon>
        <taxon>Agaricomycetidae</taxon>
        <taxon>Agaricales</taxon>
        <taxon>Marasmiineae</taxon>
        <taxon>Mycenaceae</taxon>
        <taxon>Mycena</taxon>
    </lineage>
</organism>
<feature type="transmembrane region" description="Helical" evidence="1">
    <location>
        <begin position="70"/>
        <end position="90"/>
    </location>
</feature>
<evidence type="ECO:0000256" key="1">
    <source>
        <dbReference type="SAM" id="Phobius"/>
    </source>
</evidence>
<dbReference type="OrthoDB" id="2644397at2759"/>
<feature type="transmembrane region" description="Helical" evidence="1">
    <location>
        <begin position="712"/>
        <end position="736"/>
    </location>
</feature>
<dbReference type="AlphaFoldDB" id="A0A8H6ZF68"/>
<feature type="transmembrane region" description="Helical" evidence="1">
    <location>
        <begin position="612"/>
        <end position="632"/>
    </location>
</feature>
<gene>
    <name evidence="2" type="ORF">MSAN_00466200</name>
</gene>
<keyword evidence="1" id="KW-0472">Membrane</keyword>
<dbReference type="Proteomes" id="UP000623467">
    <property type="component" value="Unassembled WGS sequence"/>
</dbReference>
<feature type="transmembrane region" description="Helical" evidence="1">
    <location>
        <begin position="30"/>
        <end position="50"/>
    </location>
</feature>
<dbReference type="EMBL" id="JACAZH010000002">
    <property type="protein sequence ID" value="KAF7375766.1"/>
    <property type="molecule type" value="Genomic_DNA"/>
</dbReference>
<comment type="caution">
    <text evidence="2">The sequence shown here is derived from an EMBL/GenBank/DDBJ whole genome shotgun (WGS) entry which is preliminary data.</text>
</comment>
<feature type="transmembrane region" description="Helical" evidence="1">
    <location>
        <begin position="142"/>
        <end position="160"/>
    </location>
</feature>
<evidence type="ECO:0000313" key="2">
    <source>
        <dbReference type="EMBL" id="KAF7375766.1"/>
    </source>
</evidence>
<sequence>MPYASVPTTDDSFAPEKPAIHVKSQFWARWANLVLHLGLVLVHLTLLIIGSRRLEHSITFPVEQQTTVSFWTTAISTTIGTVYCSCLVFLTQRLALRFGTGSQRSLTVVHDGYSSWRGVGSAFGVLYNQFTLPASVLQSLTILLYLGGISILHITIPATLSVRTFDSSVSRDVTTIGLPEFNSSNITSSYLFMATFPAHFLPWVGNLKESQTIGLFNSTLYEALQDTNLGPGIANVSAVGINISCGYVPTESVNITAVDPFQFTFSLTPIGLEQPVGPIFQTDPLSARAGTVQILSQGLATLTPKNSIVIWTTLEVLDSYGNTGNPVMVNGAKDKNNATINHIQVLQCSKSTVAQSVVIDTETGIVNDSPIYPDIYNGQSRWQSRLDMNFTPQDSTLLGGDVWSQMPTTRTYISDYFNVIEENLMQYLNIDPLSNSTISLQLHDIENGLSSIMATIFWIGGHIPPDSIALRSTAANISGVVTPAYLPPVLAAGTTTVQLASIRVRLNVWSGLGTSVILLVLVVCFTVAVRKPVDHSVGPGLLRAIRWSQKHEENLDFVDNVRHPTELNLREAGLDFILTAGAQETHSVQPKTLHLDSGPSLRSSSFANWSKVRCIILHIVLVLLHAILLWMWVAKKDHQIVFQLGDEGTVSVWYKVLSTAIGTSYYSILLYTTQTQAISHAINTHQSLTSIHDRVLSWSGLGSSVATLRQQLAIPASVSAVLAIFGYLTLISVLHITTPALVSVETFNLTVPSQVAIEGLPQLPDSDHETTISYLQNDAEFMGYLSTLDISQTIGLFNGTLYDTLTDVYPGSSLINVSAMGFEVTCGYLPGVVALEGHNNISFGQFGWIEAAITGLDVVTTRAMDSGQMLASGQMLGSLPDPGLSDSIVVYTTNEVLDSSGNSGFPVDLPQVAGTDVNALQFLQCRRYLVNQSAQVDPSSRTIVPTTLTPVIYQTEANWLSFEDLPASTNSGSSLINSSSWAAILPGLRGSGFWIGPLYPTWGDAFLMEELELRPDMGNGILASNRTLYLHEIENALSKLISSVFWMAGHIRPPPLTMKYGFANASLSFANSLLVPMSLNLQKPPLLEQQNITLSYTMPAGRLDLNPLAVSIGLGASLMLLALAITVYGTSDIRTPPSSLKSMGVLQTIWVFRHHPELSEILDDMEDPTDHGLRAAGMVKVRLLDVERSEEKAIS</sequence>
<feature type="transmembrane region" description="Helical" evidence="1">
    <location>
        <begin position="652"/>
        <end position="671"/>
    </location>
</feature>